<evidence type="ECO:0000313" key="1">
    <source>
        <dbReference type="EMBL" id="EST12063.1"/>
    </source>
</evidence>
<organism evidence="1 2">
    <name type="scientific">Sporolactobacillus laevolacticus DSM 442</name>
    <dbReference type="NCBI Taxonomy" id="1395513"/>
    <lineage>
        <taxon>Bacteria</taxon>
        <taxon>Bacillati</taxon>
        <taxon>Bacillota</taxon>
        <taxon>Bacilli</taxon>
        <taxon>Bacillales</taxon>
        <taxon>Sporolactobacillaceae</taxon>
        <taxon>Sporolactobacillus</taxon>
    </lineage>
</organism>
<sequence>MAMDLTETMTSGEYQEMLKKREKKQKFNAKKTTVDGIQFDSEIEARYYVQLKWLKKAGEIKRFERQPRFMLQEAGITPYGEKYSRIEYVADFKVYRNDGSIEIIDVKGLETAVFRMKKKLFMNRYPWPLSLVTYDKDLGWTTLDKLKKRKRK</sequence>
<keyword evidence="2" id="KW-1185">Reference proteome</keyword>
<dbReference type="Gene3D" id="3.40.91.30">
    <property type="match status" value="1"/>
</dbReference>
<dbReference type="eggNOG" id="ENOG5032YA0">
    <property type="taxonomic scope" value="Bacteria"/>
</dbReference>
<evidence type="ECO:0008006" key="3">
    <source>
        <dbReference type="Google" id="ProtNLM"/>
    </source>
</evidence>
<dbReference type="STRING" id="1395513.P343_08090"/>
<proteinExistence type="predicted"/>
<dbReference type="AlphaFoldDB" id="V6IXF1"/>
<name>V6IXF1_9BACL</name>
<dbReference type="PATRIC" id="fig|1395513.3.peg.1640"/>
<reference evidence="1 2" key="1">
    <citation type="journal article" date="2013" name="Genome Announc.">
        <title>Genome Sequence of Sporolactobacillus laevolacticus DSM442, an Efficient Polymer-Grade D-Lactate Producer from Agricultural Waste Cottonseed as a Nitrogen Source.</title>
        <authorList>
            <person name="Wang H."/>
            <person name="Wang L."/>
            <person name="Ju J."/>
            <person name="Yu B."/>
            <person name="Ma Y."/>
        </authorList>
    </citation>
    <scope>NUCLEOTIDE SEQUENCE [LARGE SCALE GENOMIC DNA]</scope>
    <source>
        <strain evidence="1 2">DSM 442</strain>
    </source>
</reference>
<comment type="caution">
    <text evidence="1">The sequence shown here is derived from an EMBL/GenBank/DDBJ whole genome shotgun (WGS) entry which is preliminary data.</text>
</comment>
<dbReference type="EMBL" id="AWTC01000006">
    <property type="protein sequence ID" value="EST12063.1"/>
    <property type="molecule type" value="Genomic_DNA"/>
</dbReference>
<gene>
    <name evidence="1" type="ORF">P343_08090</name>
</gene>
<dbReference type="InterPro" id="IPR009414">
    <property type="entry name" value="DUF1064"/>
</dbReference>
<evidence type="ECO:0000313" key="2">
    <source>
        <dbReference type="Proteomes" id="UP000018296"/>
    </source>
</evidence>
<protein>
    <recommendedName>
        <fullName evidence="3">DUF1064 domain-containing protein</fullName>
    </recommendedName>
</protein>
<accession>V6IXF1</accession>
<dbReference type="Proteomes" id="UP000018296">
    <property type="component" value="Unassembled WGS sequence"/>
</dbReference>
<dbReference type="Pfam" id="PF06356">
    <property type="entry name" value="DUF1064"/>
    <property type="match status" value="1"/>
</dbReference>